<proteinExistence type="predicted"/>
<dbReference type="RefSeq" id="WP_203303638.1">
    <property type="nucleotide sequence ID" value="NZ_JAAEBW010000013.1"/>
</dbReference>
<gene>
    <name evidence="2" type="ORF">GYN02_19220</name>
</gene>
<sequence>MKHALRTLLLGGCIVLTAGCATGKSESFTFTADLPPNFAYYAIAKYAPAKGQTCTVTLDDNPYLGFNREWRTEYAPESEVPIYRTVKGCRLAIYRIDLEINATYGKTRGDFSGDTTAVIVREQLEEQYKGAFDATGESAINGQCQWLFRTIGPDRYITKLLDCKKIDDQGMVTKGRPVGAYTLDQLPGKTVKLKIKLADEERPAIGNTWLKFPNGWRRCMGKGMEDQYAFCRENQKDFSAFMMPDGKQCSIYPGCTE</sequence>
<dbReference type="Proteomes" id="UP000809529">
    <property type="component" value="Unassembled WGS sequence"/>
</dbReference>
<feature type="signal peptide" evidence="1">
    <location>
        <begin position="1"/>
        <end position="23"/>
    </location>
</feature>
<accession>A0ABS1ZLD8</accession>
<feature type="chain" id="PRO_5045480740" description="Lipoprotein" evidence="1">
    <location>
        <begin position="24"/>
        <end position="257"/>
    </location>
</feature>
<dbReference type="EMBL" id="JAAEBW010000013">
    <property type="protein sequence ID" value="MBM1197297.1"/>
    <property type="molecule type" value="Genomic_DNA"/>
</dbReference>
<comment type="caution">
    <text evidence="2">The sequence shown here is derived from an EMBL/GenBank/DDBJ whole genome shotgun (WGS) entry which is preliminary data.</text>
</comment>
<evidence type="ECO:0000313" key="2">
    <source>
        <dbReference type="EMBL" id="MBM1197297.1"/>
    </source>
</evidence>
<dbReference type="PROSITE" id="PS51257">
    <property type="entry name" value="PROKAR_LIPOPROTEIN"/>
    <property type="match status" value="1"/>
</dbReference>
<evidence type="ECO:0008006" key="4">
    <source>
        <dbReference type="Google" id="ProtNLM"/>
    </source>
</evidence>
<keyword evidence="3" id="KW-1185">Reference proteome</keyword>
<evidence type="ECO:0000313" key="3">
    <source>
        <dbReference type="Proteomes" id="UP000809529"/>
    </source>
</evidence>
<protein>
    <recommendedName>
        <fullName evidence="4">Lipoprotein</fullName>
    </recommendedName>
</protein>
<organism evidence="2 3">
    <name type="scientific">Pseudomonas weihenstephanensis</name>
    <dbReference type="NCBI Taxonomy" id="1608994"/>
    <lineage>
        <taxon>Bacteria</taxon>
        <taxon>Pseudomonadati</taxon>
        <taxon>Pseudomonadota</taxon>
        <taxon>Gammaproteobacteria</taxon>
        <taxon>Pseudomonadales</taxon>
        <taxon>Pseudomonadaceae</taxon>
        <taxon>Pseudomonas</taxon>
    </lineage>
</organism>
<evidence type="ECO:0000256" key="1">
    <source>
        <dbReference type="SAM" id="SignalP"/>
    </source>
</evidence>
<keyword evidence="1" id="KW-0732">Signal</keyword>
<name>A0ABS1ZLD8_9PSED</name>
<reference evidence="2 3" key="1">
    <citation type="submission" date="2020-01" db="EMBL/GenBank/DDBJ databases">
        <title>Comparative genomics of meat spoilage bacteria.</title>
        <authorList>
            <person name="Hilgarth M."/>
            <person name="Vogel R.F."/>
        </authorList>
    </citation>
    <scope>NUCLEOTIDE SEQUENCE [LARGE SCALE GENOMIC DNA]</scope>
    <source>
        <strain evidence="2 3">TMW2.2077</strain>
    </source>
</reference>